<protein>
    <submittedName>
        <fullName evidence="1">Uncharacterized protein</fullName>
    </submittedName>
</protein>
<dbReference type="Proteomes" id="UP001283361">
    <property type="component" value="Unassembled WGS sequence"/>
</dbReference>
<gene>
    <name evidence="1" type="ORF">RRG08_015891</name>
</gene>
<sequence>MGRVKCTQQTSRLLPLLHPTHLCYQSTLTQAKTNPDQVVENLMGRKTKKNIAILNDREPSAPTSLPEDSLDRARAGVCSVSSNDVSALHNSPASARS</sequence>
<accession>A0AAE1ANI0</accession>
<reference evidence="1" key="1">
    <citation type="journal article" date="2023" name="G3 (Bethesda)">
        <title>A reference genome for the long-term kleptoplast-retaining sea slug Elysia crispata morphotype clarki.</title>
        <authorList>
            <person name="Eastman K.E."/>
            <person name="Pendleton A.L."/>
            <person name="Shaikh M.A."/>
            <person name="Suttiyut T."/>
            <person name="Ogas R."/>
            <person name="Tomko P."/>
            <person name="Gavelis G."/>
            <person name="Widhalm J.R."/>
            <person name="Wisecaver J.H."/>
        </authorList>
    </citation>
    <scope>NUCLEOTIDE SEQUENCE</scope>
    <source>
        <strain evidence="1">ECLA1</strain>
    </source>
</reference>
<dbReference type="EMBL" id="JAWDGP010001540">
    <property type="protein sequence ID" value="KAK3790421.1"/>
    <property type="molecule type" value="Genomic_DNA"/>
</dbReference>
<comment type="caution">
    <text evidence="1">The sequence shown here is derived from an EMBL/GenBank/DDBJ whole genome shotgun (WGS) entry which is preliminary data.</text>
</comment>
<dbReference type="AlphaFoldDB" id="A0AAE1ANI0"/>
<evidence type="ECO:0000313" key="1">
    <source>
        <dbReference type="EMBL" id="KAK3790421.1"/>
    </source>
</evidence>
<keyword evidence="2" id="KW-1185">Reference proteome</keyword>
<proteinExistence type="predicted"/>
<organism evidence="1 2">
    <name type="scientific">Elysia crispata</name>
    <name type="common">lettuce slug</name>
    <dbReference type="NCBI Taxonomy" id="231223"/>
    <lineage>
        <taxon>Eukaryota</taxon>
        <taxon>Metazoa</taxon>
        <taxon>Spiralia</taxon>
        <taxon>Lophotrochozoa</taxon>
        <taxon>Mollusca</taxon>
        <taxon>Gastropoda</taxon>
        <taxon>Heterobranchia</taxon>
        <taxon>Euthyneura</taxon>
        <taxon>Panpulmonata</taxon>
        <taxon>Sacoglossa</taxon>
        <taxon>Placobranchoidea</taxon>
        <taxon>Plakobranchidae</taxon>
        <taxon>Elysia</taxon>
    </lineage>
</organism>
<evidence type="ECO:0000313" key="2">
    <source>
        <dbReference type="Proteomes" id="UP001283361"/>
    </source>
</evidence>
<name>A0AAE1ANI0_9GAST</name>